<keyword evidence="3" id="KW-0997">Cell inner membrane</keyword>
<feature type="transmembrane region" description="Helical" evidence="7">
    <location>
        <begin position="430"/>
        <end position="450"/>
    </location>
</feature>
<reference evidence="8 9" key="1">
    <citation type="submission" date="2019-02" db="EMBL/GenBank/DDBJ databases">
        <title>Dyella amyloliquefaciens sp. nov., isolated from forest soil.</title>
        <authorList>
            <person name="Gao Z.-H."/>
            <person name="Qiu L.-H."/>
        </authorList>
    </citation>
    <scope>NUCLEOTIDE SEQUENCE [LARGE SCALE GENOMIC DNA]</scope>
    <source>
        <strain evidence="8 9">KACC 12747</strain>
    </source>
</reference>
<feature type="transmembrane region" description="Helical" evidence="7">
    <location>
        <begin position="462"/>
        <end position="489"/>
    </location>
</feature>
<feature type="transmembrane region" description="Helical" evidence="7">
    <location>
        <begin position="920"/>
        <end position="946"/>
    </location>
</feature>
<dbReference type="Proteomes" id="UP000291822">
    <property type="component" value="Unassembled WGS sequence"/>
</dbReference>
<accession>A0A4R0YS77</accession>
<keyword evidence="4 7" id="KW-0812">Transmembrane</keyword>
<dbReference type="SUPFAM" id="SSF82866">
    <property type="entry name" value="Multidrug efflux transporter AcrB transmembrane domain"/>
    <property type="match status" value="2"/>
</dbReference>
<evidence type="ECO:0000313" key="8">
    <source>
        <dbReference type="EMBL" id="TCI09014.1"/>
    </source>
</evidence>
<organism evidence="8 9">
    <name type="scientific">Dyella soli</name>
    <dbReference type="NCBI Taxonomy" id="522319"/>
    <lineage>
        <taxon>Bacteria</taxon>
        <taxon>Pseudomonadati</taxon>
        <taxon>Pseudomonadota</taxon>
        <taxon>Gammaproteobacteria</taxon>
        <taxon>Lysobacterales</taxon>
        <taxon>Rhodanobacteraceae</taxon>
        <taxon>Dyella</taxon>
    </lineage>
</organism>
<dbReference type="EMBL" id="SJTG01000003">
    <property type="protein sequence ID" value="TCI09014.1"/>
    <property type="molecule type" value="Genomic_DNA"/>
</dbReference>
<keyword evidence="5 7" id="KW-1133">Transmembrane helix</keyword>
<evidence type="ECO:0000256" key="1">
    <source>
        <dbReference type="ARBA" id="ARBA00022448"/>
    </source>
</evidence>
<feature type="transmembrane region" description="Helical" evidence="7">
    <location>
        <begin position="868"/>
        <end position="887"/>
    </location>
</feature>
<dbReference type="PRINTS" id="PR00702">
    <property type="entry name" value="ACRIFLAVINRP"/>
</dbReference>
<dbReference type="Gene3D" id="1.20.1640.10">
    <property type="entry name" value="Multidrug efflux transporter AcrB transmembrane domain"/>
    <property type="match status" value="2"/>
</dbReference>
<protein>
    <submittedName>
        <fullName evidence="8">Efflux RND transporter permease subunit</fullName>
    </submittedName>
</protein>
<feature type="transmembrane region" description="Helical" evidence="7">
    <location>
        <begin position="333"/>
        <end position="352"/>
    </location>
</feature>
<dbReference type="InterPro" id="IPR001036">
    <property type="entry name" value="Acrflvin-R"/>
</dbReference>
<dbReference type="Gene3D" id="3.30.2090.10">
    <property type="entry name" value="Multidrug efflux transporter AcrB TolC docking domain, DN and DC subdomains"/>
    <property type="match status" value="2"/>
</dbReference>
<feature type="transmembrane region" description="Helical" evidence="7">
    <location>
        <begin position="536"/>
        <end position="558"/>
    </location>
</feature>
<evidence type="ECO:0000256" key="5">
    <source>
        <dbReference type="ARBA" id="ARBA00022989"/>
    </source>
</evidence>
<dbReference type="SUPFAM" id="SSF82714">
    <property type="entry name" value="Multidrug efflux transporter AcrB TolC docking domain, DN and DC subdomains"/>
    <property type="match status" value="2"/>
</dbReference>
<evidence type="ECO:0000256" key="6">
    <source>
        <dbReference type="ARBA" id="ARBA00023136"/>
    </source>
</evidence>
<dbReference type="PANTHER" id="PTHR32063:SF34">
    <property type="entry name" value="MULTIDRUG RESISTANCE PROTEIN MDTC"/>
    <property type="match status" value="1"/>
</dbReference>
<dbReference type="PANTHER" id="PTHR32063">
    <property type="match status" value="1"/>
</dbReference>
<gene>
    <name evidence="8" type="ORF">EZM97_22505</name>
</gene>
<feature type="transmembrane region" description="Helical" evidence="7">
    <location>
        <begin position="998"/>
        <end position="1025"/>
    </location>
</feature>
<dbReference type="Pfam" id="PF00873">
    <property type="entry name" value="ACR_tran"/>
    <property type="match status" value="1"/>
</dbReference>
<dbReference type="SUPFAM" id="SSF82693">
    <property type="entry name" value="Multidrug efflux transporter AcrB pore domain, PN1, PN2, PC1 and PC2 subdomains"/>
    <property type="match status" value="3"/>
</dbReference>
<dbReference type="GO" id="GO:0042910">
    <property type="term" value="F:xenobiotic transmembrane transporter activity"/>
    <property type="evidence" value="ECO:0007669"/>
    <property type="project" value="TreeGrafter"/>
</dbReference>
<evidence type="ECO:0000256" key="4">
    <source>
        <dbReference type="ARBA" id="ARBA00022692"/>
    </source>
</evidence>
<evidence type="ECO:0000256" key="2">
    <source>
        <dbReference type="ARBA" id="ARBA00022475"/>
    </source>
</evidence>
<keyword evidence="2" id="KW-1003">Cell membrane</keyword>
<evidence type="ECO:0000256" key="7">
    <source>
        <dbReference type="SAM" id="Phobius"/>
    </source>
</evidence>
<proteinExistence type="predicted"/>
<dbReference type="Gene3D" id="3.30.70.1440">
    <property type="entry name" value="Multidrug efflux transporter AcrB pore domain"/>
    <property type="match status" value="1"/>
</dbReference>
<keyword evidence="1" id="KW-0813">Transport</keyword>
<evidence type="ECO:0000313" key="9">
    <source>
        <dbReference type="Proteomes" id="UP000291822"/>
    </source>
</evidence>
<dbReference type="RefSeq" id="WP_131411002.1">
    <property type="nucleotide sequence ID" value="NZ_SJTG01000003.1"/>
</dbReference>
<comment type="caution">
    <text evidence="8">The sequence shown here is derived from an EMBL/GenBank/DDBJ whole genome shotgun (WGS) entry which is preliminary data.</text>
</comment>
<feature type="transmembrane region" description="Helical" evidence="7">
    <location>
        <begin position="967"/>
        <end position="986"/>
    </location>
</feature>
<dbReference type="InterPro" id="IPR027463">
    <property type="entry name" value="AcrB_DN_DC_subdom"/>
</dbReference>
<dbReference type="Gene3D" id="3.30.70.1430">
    <property type="entry name" value="Multidrug efflux transporter AcrB pore domain"/>
    <property type="match status" value="2"/>
</dbReference>
<keyword evidence="6 7" id="KW-0472">Membrane</keyword>
<name>A0A4R0YS77_9GAMM</name>
<feature type="transmembrane region" description="Helical" evidence="7">
    <location>
        <begin position="359"/>
        <end position="382"/>
    </location>
</feature>
<dbReference type="Gene3D" id="3.30.70.1320">
    <property type="entry name" value="Multidrug efflux transporter AcrB pore domain like"/>
    <property type="match status" value="1"/>
</dbReference>
<keyword evidence="9" id="KW-1185">Reference proteome</keyword>
<evidence type="ECO:0000256" key="3">
    <source>
        <dbReference type="ARBA" id="ARBA00022519"/>
    </source>
</evidence>
<dbReference type="GO" id="GO:0005886">
    <property type="term" value="C:plasma membrane"/>
    <property type="evidence" value="ECO:0007669"/>
    <property type="project" value="TreeGrafter"/>
</dbReference>
<sequence length="1051" mass="113201">MNIFAPLIRRPVGTSLLALGLLLAGLFAYRLLGVAALPSLEFPGVYITASMPGASAQTMATTVLAPLERHLARIPGIDDMYGNATEGAAAVQIRFNFSRTADKAARDVQAAINAAQADLPVMPSPPQYFKFDTSQIPVLLVSLTSTGLPPDKLYDLTDTLLKPAIAQIPGVAQVQVFGGTPHAVRVELDVNALAAKGLTANDVSNALTAANVTSPQGVLTDGRTQMTVTANDGLREAQDFGNLLIAQRNGAPVRLSDVARVTSGQQDIYQGAWFNDSTTVAMQISKRPEANAVATVEEIRARLPEFRQWMPADVQITPIFDLTQTTKSALHEVQIALMISVVMVVLVMLVFLRRLRPTLIATLSVPLSLAGAFVVMLALGYTLNTLSLVALVLCIGFVVDDAIVVIENIVRHMEHGEAPLPAALIGVREIGFTVVSITLSLVAVFAPLLFGNNMVIMLLREFSVTLAVAVVISALVSLTLTPALCGYFLKHEEPGERTPGRIEQALERFDRGFHRAYERALDWALHHRRLMRWQPLLLLILTFVLGYAVVQTAGGNFMPEEDIGMIQGDIRADANISPTLMAARAQRAAAIMKADPAVLDVLTTLGNNDGNGAVGNAGTMFVDLKPLGSGPGERHDSAKKVMERLAKQYDVLPDIRVSLSLVQFLGGGGSGDKGGQYEFQLIGTNGEDLQPWTLKMVRKLRAMKELRDVGSNFDLVGKQQLLKVDREAASRLQVTMGQVDTALFNSFGQRQVSVIYSDINQYWVVLTSGAAASLSPESLLNVRVRNAQGQMIPLSALAHIQPNMTPTRIRHHNQLQASTINYNLAKDITQDVGVKLVENAAIAVGLPEGVHVEWTGQNQRLQQAKSNGMVLLLGSIVAMYIVLGILYESLGHPLTILSTLPAAGMGAFLAMLVTQMQLTLMAIIAILMLIGIVKKNAILMVDFALVAQRERGLSPPEAIREAALVRFRPITMTTLVAMGAALPLAIGFGVGSEMRQPLGVAIVGGLLVSQLLTLLSTPAIYLWSFDRKVRKAARRERRAAKRALKAQTAAG</sequence>
<dbReference type="AlphaFoldDB" id="A0A4R0YS77"/>